<dbReference type="AlphaFoldDB" id="A0ABD3MJ27"/>
<feature type="compositionally biased region" description="Basic and acidic residues" evidence="1">
    <location>
        <begin position="503"/>
        <end position="512"/>
    </location>
</feature>
<accession>A0ABD3MJ27</accession>
<protein>
    <submittedName>
        <fullName evidence="2">Uncharacterized protein</fullName>
    </submittedName>
</protein>
<sequence length="649" mass="72522">MSMERGGARRVRPRIVSSLAVMGRGEGDDQRAVGGRIPLLDDILRRLFSSSDASPPRRRTRPDVVAPPDPPTPTSLFPPLAAEIAKLTDPIGALVRDFDQDLARVIEGALRSVANDEAEDSNRLGGRDEDLRPTAPALTTSSDGKIGIAVDSCNRGGDGGGVDDGLDYGAPDAGIISGGWGVGRDWTSVGRNGDVAISQTHEWEAVAESYDVDAAAAAAEAAWDDGSRSSPFSSSRWENPPAPLVSRRSWGYDAGSDIADIITCVEVDVEACGMEALVPVETFRRDGQKERALRSTHDSSLASFDYDGDESVLRRHVGLGKMSARETYMAYKKYFDGSPGKEGSINDISIKHNGNDGYGRVFVTEKALVLARSLKLDIFDIFSNKKGHEFDLYEGRNGVDVEMAIVTEGDVREYLDRRYDWLISSISMEYDERGSELRTTNKSVDGSKNRDYRRINDTVLGLHRANKGFQYQHYWKKREDIDGLSKSRFRPFPSKLQPPPREPQSHHEDYRTIYDPPRLSSNDNGYNQGKYRPFRQGVNERGNRIAKQTGFVRRQEPSMDRRTINEEIPSIHSMISVPLSQLVSKPRSEPPQSQESRDISQFQQTSLEIFRKTYRVQQEQQQQQQEMQPKSTSVKNDEVFRFSLEGYPQ</sequence>
<feature type="region of interest" description="Disordered" evidence="1">
    <location>
        <begin position="486"/>
        <end position="534"/>
    </location>
</feature>
<feature type="region of interest" description="Disordered" evidence="1">
    <location>
        <begin position="582"/>
        <end position="649"/>
    </location>
</feature>
<keyword evidence="3" id="KW-1185">Reference proteome</keyword>
<proteinExistence type="predicted"/>
<gene>
    <name evidence="2" type="ORF">ACHAW5_004629</name>
</gene>
<feature type="region of interest" description="Disordered" evidence="1">
    <location>
        <begin position="116"/>
        <end position="144"/>
    </location>
</feature>
<name>A0ABD3MJ27_9STRA</name>
<dbReference type="Proteomes" id="UP001530315">
    <property type="component" value="Unassembled WGS sequence"/>
</dbReference>
<feature type="compositionally biased region" description="Basic and acidic residues" evidence="1">
    <location>
        <begin position="120"/>
        <end position="132"/>
    </location>
</feature>
<evidence type="ECO:0000313" key="3">
    <source>
        <dbReference type="Proteomes" id="UP001530315"/>
    </source>
</evidence>
<organism evidence="2 3">
    <name type="scientific">Stephanodiscus triporus</name>
    <dbReference type="NCBI Taxonomy" id="2934178"/>
    <lineage>
        <taxon>Eukaryota</taxon>
        <taxon>Sar</taxon>
        <taxon>Stramenopiles</taxon>
        <taxon>Ochrophyta</taxon>
        <taxon>Bacillariophyta</taxon>
        <taxon>Coscinodiscophyceae</taxon>
        <taxon>Thalassiosirophycidae</taxon>
        <taxon>Stephanodiscales</taxon>
        <taxon>Stephanodiscaceae</taxon>
        <taxon>Stephanodiscus</taxon>
    </lineage>
</organism>
<reference evidence="2 3" key="1">
    <citation type="submission" date="2024-10" db="EMBL/GenBank/DDBJ databases">
        <title>Updated reference genomes for cyclostephanoid diatoms.</title>
        <authorList>
            <person name="Roberts W.R."/>
            <person name="Alverson A.J."/>
        </authorList>
    </citation>
    <scope>NUCLEOTIDE SEQUENCE [LARGE SCALE GENOMIC DNA]</scope>
    <source>
        <strain evidence="2 3">AJA276-08</strain>
    </source>
</reference>
<dbReference type="EMBL" id="JALLAZ020001787">
    <property type="protein sequence ID" value="KAL3763944.1"/>
    <property type="molecule type" value="Genomic_DNA"/>
</dbReference>
<feature type="compositionally biased region" description="Low complexity" evidence="1">
    <location>
        <begin position="617"/>
        <end position="628"/>
    </location>
</feature>
<evidence type="ECO:0000256" key="1">
    <source>
        <dbReference type="SAM" id="MobiDB-lite"/>
    </source>
</evidence>
<evidence type="ECO:0000313" key="2">
    <source>
        <dbReference type="EMBL" id="KAL3763944.1"/>
    </source>
</evidence>
<comment type="caution">
    <text evidence="2">The sequence shown here is derived from an EMBL/GenBank/DDBJ whole genome shotgun (WGS) entry which is preliminary data.</text>
</comment>
<feature type="compositionally biased region" description="Polar residues" evidence="1">
    <location>
        <begin position="590"/>
        <end position="607"/>
    </location>
</feature>
<feature type="region of interest" description="Disordered" evidence="1">
    <location>
        <begin position="50"/>
        <end position="75"/>
    </location>
</feature>